<evidence type="ECO:0000256" key="4">
    <source>
        <dbReference type="ARBA" id="ARBA00022840"/>
    </source>
</evidence>
<evidence type="ECO:0000256" key="5">
    <source>
        <dbReference type="ARBA" id="ARBA00022967"/>
    </source>
</evidence>
<keyword evidence="3" id="KW-0201">Cytochrome c-type biogenesis</keyword>
<evidence type="ECO:0000313" key="8">
    <source>
        <dbReference type="EMBL" id="TGY89321.1"/>
    </source>
</evidence>
<keyword evidence="2" id="KW-0547">Nucleotide-binding</keyword>
<proteinExistence type="predicted"/>
<evidence type="ECO:0000256" key="2">
    <source>
        <dbReference type="ARBA" id="ARBA00022741"/>
    </source>
</evidence>
<dbReference type="GO" id="GO:0022857">
    <property type="term" value="F:transmembrane transporter activity"/>
    <property type="evidence" value="ECO:0007669"/>
    <property type="project" value="InterPro"/>
</dbReference>
<dbReference type="NCBIfam" id="TIGR01189">
    <property type="entry name" value="ccmA"/>
    <property type="match status" value="1"/>
</dbReference>
<evidence type="ECO:0000259" key="7">
    <source>
        <dbReference type="PROSITE" id="PS50893"/>
    </source>
</evidence>
<keyword evidence="1" id="KW-0813">Transport</keyword>
<keyword evidence="5" id="KW-1278">Translocase</keyword>
<dbReference type="GO" id="GO:0005524">
    <property type="term" value="F:ATP binding"/>
    <property type="evidence" value="ECO:0007669"/>
    <property type="project" value="UniProtKB-KW"/>
</dbReference>
<dbReference type="PANTHER" id="PTHR43499">
    <property type="entry name" value="ABC TRANSPORTER I FAMILY MEMBER 1"/>
    <property type="match status" value="1"/>
</dbReference>
<name>A0A4S2H219_9PROT</name>
<keyword evidence="6" id="KW-0472">Membrane</keyword>
<feature type="domain" description="ABC transporter" evidence="7">
    <location>
        <begin position="10"/>
        <end position="197"/>
    </location>
</feature>
<dbReference type="InterPro" id="IPR027417">
    <property type="entry name" value="P-loop_NTPase"/>
</dbReference>
<dbReference type="InterPro" id="IPR003593">
    <property type="entry name" value="AAA+_ATPase"/>
</dbReference>
<evidence type="ECO:0000256" key="1">
    <source>
        <dbReference type="ARBA" id="ARBA00022448"/>
    </source>
</evidence>
<dbReference type="SMART" id="SM00382">
    <property type="entry name" value="AAA"/>
    <property type="match status" value="1"/>
</dbReference>
<gene>
    <name evidence="8" type="primary">ccmA</name>
    <name evidence="8" type="ORF">E5163_09400</name>
</gene>
<dbReference type="EMBL" id="SRXW01000002">
    <property type="protein sequence ID" value="TGY89321.1"/>
    <property type="molecule type" value="Genomic_DNA"/>
</dbReference>
<dbReference type="PROSITE" id="PS00211">
    <property type="entry name" value="ABC_TRANSPORTER_1"/>
    <property type="match status" value="1"/>
</dbReference>
<dbReference type="InterPro" id="IPR003439">
    <property type="entry name" value="ABC_transporter-like_ATP-bd"/>
</dbReference>
<accession>A0A4S2H219</accession>
<reference evidence="8 9" key="1">
    <citation type="journal article" date="2017" name="Int. J. Syst. Evol. Microbiol.">
        <title>Marinicauda algicola sp. nov., isolated from a marine red alga Rhodosorus marinus.</title>
        <authorList>
            <person name="Jeong S.E."/>
            <person name="Jeon S.H."/>
            <person name="Chun B.H."/>
            <person name="Kim D.W."/>
            <person name="Jeon C.O."/>
        </authorList>
    </citation>
    <scope>NUCLEOTIDE SEQUENCE [LARGE SCALE GENOMIC DNA]</scope>
    <source>
        <strain evidence="8 9">JCM 31718</strain>
    </source>
</reference>
<dbReference type="Proteomes" id="UP000308054">
    <property type="component" value="Unassembled WGS sequence"/>
</dbReference>
<evidence type="ECO:0000256" key="6">
    <source>
        <dbReference type="ARBA" id="ARBA00023136"/>
    </source>
</evidence>
<evidence type="ECO:0000313" key="9">
    <source>
        <dbReference type="Proteomes" id="UP000308054"/>
    </source>
</evidence>
<organism evidence="8 9">
    <name type="scientific">Marinicauda algicola</name>
    <dbReference type="NCBI Taxonomy" id="2029849"/>
    <lineage>
        <taxon>Bacteria</taxon>
        <taxon>Pseudomonadati</taxon>
        <taxon>Pseudomonadota</taxon>
        <taxon>Alphaproteobacteria</taxon>
        <taxon>Maricaulales</taxon>
        <taxon>Maricaulaceae</taxon>
        <taxon>Marinicauda</taxon>
    </lineage>
</organism>
<dbReference type="PANTHER" id="PTHR43499:SF1">
    <property type="entry name" value="ABC TRANSPORTER I FAMILY MEMBER 1"/>
    <property type="match status" value="1"/>
</dbReference>
<dbReference type="GO" id="GO:0017004">
    <property type="term" value="P:cytochrome complex assembly"/>
    <property type="evidence" value="ECO:0007669"/>
    <property type="project" value="UniProtKB-KW"/>
</dbReference>
<dbReference type="PROSITE" id="PS50893">
    <property type="entry name" value="ABC_TRANSPORTER_2"/>
    <property type="match status" value="1"/>
</dbReference>
<dbReference type="Pfam" id="PF00005">
    <property type="entry name" value="ABC_tran"/>
    <property type="match status" value="1"/>
</dbReference>
<dbReference type="SUPFAM" id="SSF52540">
    <property type="entry name" value="P-loop containing nucleoside triphosphate hydrolases"/>
    <property type="match status" value="1"/>
</dbReference>
<keyword evidence="9" id="KW-1185">Reference proteome</keyword>
<dbReference type="InterPro" id="IPR017871">
    <property type="entry name" value="ABC_transporter-like_CS"/>
</dbReference>
<comment type="caution">
    <text evidence="8">The sequence shown here is derived from an EMBL/GenBank/DDBJ whole genome shotgun (WGS) entry which is preliminary data.</text>
</comment>
<dbReference type="AlphaFoldDB" id="A0A4S2H219"/>
<sequence length="199" mass="20436">MTTAPAPALISAAGVSLERGGRTLLTGIGLAVAPGEALIVHGPNGSGKTTLLRALAGLVRPAAGSITRVEAGEVAFLGHADGLKPAETVGEALGFWAKLFGADAMAVEDAMASYAIAHLSRRGCDRLSAGQRRRVALARVLLSGRRLWLLDEPAAPLDARGRTLLARAVERHCAQGGAVVSATHVDLGWTRAQVLELGA</sequence>
<keyword evidence="4 8" id="KW-0067">ATP-binding</keyword>
<dbReference type="InterPro" id="IPR005895">
    <property type="entry name" value="ABC_transptr_haem_export_CcmA"/>
</dbReference>
<dbReference type="RefSeq" id="WP_135995861.1">
    <property type="nucleotide sequence ID" value="NZ_CP071057.1"/>
</dbReference>
<evidence type="ECO:0000256" key="3">
    <source>
        <dbReference type="ARBA" id="ARBA00022748"/>
    </source>
</evidence>
<dbReference type="GO" id="GO:0016887">
    <property type="term" value="F:ATP hydrolysis activity"/>
    <property type="evidence" value="ECO:0007669"/>
    <property type="project" value="InterPro"/>
</dbReference>
<protein>
    <submittedName>
        <fullName evidence="8">Heme ABC exporter ATP-binding protein CcmA</fullName>
    </submittedName>
</protein>
<dbReference type="Gene3D" id="3.40.50.300">
    <property type="entry name" value="P-loop containing nucleotide triphosphate hydrolases"/>
    <property type="match status" value="1"/>
</dbReference>
<dbReference type="OrthoDB" id="9800654at2"/>